<dbReference type="Proteomes" id="UP000553706">
    <property type="component" value="Unassembled WGS sequence"/>
</dbReference>
<dbReference type="NCBIfam" id="NF006622">
    <property type="entry name" value="PRK09190.1"/>
    <property type="match status" value="1"/>
</dbReference>
<dbReference type="PANTHER" id="PTHR34215:SF1">
    <property type="entry name" value="YLXR DOMAIN-CONTAINING PROTEIN"/>
    <property type="match status" value="1"/>
</dbReference>
<protein>
    <recommendedName>
        <fullName evidence="2">YlxR domain-containing protein</fullName>
    </recommendedName>
</protein>
<evidence type="ECO:0000313" key="4">
    <source>
        <dbReference type="Proteomes" id="UP000553706"/>
    </source>
</evidence>
<evidence type="ECO:0000313" key="3">
    <source>
        <dbReference type="EMBL" id="MBB5374199.1"/>
    </source>
</evidence>
<feature type="domain" description="YlxR" evidence="2">
    <location>
        <begin position="43"/>
        <end position="116"/>
    </location>
</feature>
<dbReference type="Gene3D" id="3.30.1330.30">
    <property type="match status" value="1"/>
</dbReference>
<accession>A0A840VQ11</accession>
<dbReference type="SUPFAM" id="SSF55315">
    <property type="entry name" value="L30e-like"/>
    <property type="match status" value="1"/>
</dbReference>
<dbReference type="RefSeq" id="WP_246344207.1">
    <property type="nucleotide sequence ID" value="NZ_JACHFJ010000013.1"/>
</dbReference>
<dbReference type="Gene3D" id="3.30.1230.10">
    <property type="entry name" value="YlxR-like"/>
    <property type="match status" value="1"/>
</dbReference>
<name>A0A840VQ11_9PROT</name>
<dbReference type="AlphaFoldDB" id="A0A840VQ11"/>
<evidence type="ECO:0000256" key="1">
    <source>
        <dbReference type="SAM" id="MobiDB-lite"/>
    </source>
</evidence>
<dbReference type="InterPro" id="IPR029064">
    <property type="entry name" value="Ribosomal_eL30-like_sf"/>
</dbReference>
<feature type="region of interest" description="Disordered" evidence="1">
    <location>
        <begin position="1"/>
        <end position="22"/>
    </location>
</feature>
<organism evidence="3 4">
    <name type="scientific">Acidocella aromatica</name>
    <dbReference type="NCBI Taxonomy" id="1303579"/>
    <lineage>
        <taxon>Bacteria</taxon>
        <taxon>Pseudomonadati</taxon>
        <taxon>Pseudomonadota</taxon>
        <taxon>Alphaproteobacteria</taxon>
        <taxon>Acetobacterales</taxon>
        <taxon>Acidocellaceae</taxon>
        <taxon>Acidocella</taxon>
    </lineage>
</organism>
<sequence>MATQAEPENGRDSDLRSAVQTDGSTVVAPDIMLDDEPERGPLRRCLVTRKEVTREEALRFVVGPERRLVFDAAATLPGRGLWLSASADVLHQAIRRGVFARAAKGQVVLPPDLLAEVRAALIRRVADLLGLARRGGVAISGFEKAREWLQAGKAGLVVQAADGSPEERARFVGGRDVPMAVVLSAAALGKIFGREHTVHVVIAPGRLARMIEIEARRLQGVAVEVTSGQ</sequence>
<evidence type="ECO:0000259" key="2">
    <source>
        <dbReference type="Pfam" id="PF04296"/>
    </source>
</evidence>
<dbReference type="InterPro" id="IPR035931">
    <property type="entry name" value="YlxR-like_sf"/>
</dbReference>
<dbReference type="InterPro" id="IPR007393">
    <property type="entry name" value="YlxR_dom"/>
</dbReference>
<dbReference type="PANTHER" id="PTHR34215">
    <property type="entry name" value="BLL0784 PROTEIN"/>
    <property type="match status" value="1"/>
</dbReference>
<reference evidence="3 4" key="1">
    <citation type="submission" date="2020-08" db="EMBL/GenBank/DDBJ databases">
        <title>Genomic Encyclopedia of Type Strains, Phase IV (KMG-IV): sequencing the most valuable type-strain genomes for metagenomic binning, comparative biology and taxonomic classification.</title>
        <authorList>
            <person name="Goeker M."/>
        </authorList>
    </citation>
    <scope>NUCLEOTIDE SEQUENCE [LARGE SCALE GENOMIC DNA]</scope>
    <source>
        <strain evidence="3 4">DSM 27026</strain>
    </source>
</reference>
<keyword evidence="4" id="KW-1185">Reference proteome</keyword>
<proteinExistence type="predicted"/>
<gene>
    <name evidence="3" type="ORF">HNP71_002470</name>
</gene>
<dbReference type="InterPro" id="IPR037465">
    <property type="entry name" value="YlxR"/>
</dbReference>
<comment type="caution">
    <text evidence="3">The sequence shown here is derived from an EMBL/GenBank/DDBJ whole genome shotgun (WGS) entry which is preliminary data.</text>
</comment>
<dbReference type="Pfam" id="PF04296">
    <property type="entry name" value="YlxR"/>
    <property type="match status" value="1"/>
</dbReference>
<dbReference type="SUPFAM" id="SSF64376">
    <property type="entry name" value="YlxR-like"/>
    <property type="match status" value="1"/>
</dbReference>
<dbReference type="EMBL" id="JACHFJ010000013">
    <property type="protein sequence ID" value="MBB5374199.1"/>
    <property type="molecule type" value="Genomic_DNA"/>
</dbReference>